<keyword evidence="2" id="KW-0238">DNA-binding</keyword>
<dbReference type="Proteomes" id="UP001500282">
    <property type="component" value="Unassembled WGS sequence"/>
</dbReference>
<gene>
    <name evidence="5" type="ORF">GCM10009579_58630</name>
</gene>
<proteinExistence type="predicted"/>
<evidence type="ECO:0000313" key="6">
    <source>
        <dbReference type="Proteomes" id="UP001500282"/>
    </source>
</evidence>
<evidence type="ECO:0000313" key="5">
    <source>
        <dbReference type="EMBL" id="GAA1287723.1"/>
    </source>
</evidence>
<evidence type="ECO:0000256" key="3">
    <source>
        <dbReference type="ARBA" id="ARBA00023163"/>
    </source>
</evidence>
<evidence type="ECO:0000256" key="1">
    <source>
        <dbReference type="ARBA" id="ARBA00023015"/>
    </source>
</evidence>
<dbReference type="SUPFAM" id="SSF46785">
    <property type="entry name" value="Winged helix' DNA-binding domain"/>
    <property type="match status" value="1"/>
</dbReference>
<dbReference type="PANTHER" id="PTHR43537:SF45">
    <property type="entry name" value="GNTR FAMILY REGULATORY PROTEIN"/>
    <property type="match status" value="1"/>
</dbReference>
<dbReference type="InterPro" id="IPR036388">
    <property type="entry name" value="WH-like_DNA-bd_sf"/>
</dbReference>
<dbReference type="Gene3D" id="1.10.10.10">
    <property type="entry name" value="Winged helix-like DNA-binding domain superfamily/Winged helix DNA-binding domain"/>
    <property type="match status" value="1"/>
</dbReference>
<organism evidence="5 6">
    <name type="scientific">Streptomyces javensis</name>
    <dbReference type="NCBI Taxonomy" id="114698"/>
    <lineage>
        <taxon>Bacteria</taxon>
        <taxon>Bacillati</taxon>
        <taxon>Actinomycetota</taxon>
        <taxon>Actinomycetes</taxon>
        <taxon>Kitasatosporales</taxon>
        <taxon>Streptomycetaceae</taxon>
        <taxon>Streptomyces</taxon>
        <taxon>Streptomyces violaceusniger group</taxon>
    </lineage>
</organism>
<feature type="domain" description="HTH gntR-type" evidence="4">
    <location>
        <begin position="12"/>
        <end position="78"/>
    </location>
</feature>
<dbReference type="SMART" id="SM00895">
    <property type="entry name" value="FCD"/>
    <property type="match status" value="1"/>
</dbReference>
<protein>
    <submittedName>
        <fullName evidence="5">GntR family transcriptional regulator</fullName>
    </submittedName>
</protein>
<evidence type="ECO:0000256" key="2">
    <source>
        <dbReference type="ARBA" id="ARBA00023125"/>
    </source>
</evidence>
<dbReference type="InterPro" id="IPR036390">
    <property type="entry name" value="WH_DNA-bd_sf"/>
</dbReference>
<sequence>MDQLAVRQVRQLPLGERVAHQLRVLIVTGQLEPGTHLVEGALAGRFDVSRGPIRDALRLLEAEGLVESRRRGVYVTGLSEDDVDELFTLRESLETLALIRAVERAGKLDTDALDSLVTAMREAADRGDPAAFAQADLAFHSAFYSLAGHRRLAAVWEQYRPVFGVILDVTNTQDRDLHPAAEAHADLLRAIRSRDVAEATSLLSSHLLGAGDRLRTALRRVTHT</sequence>
<evidence type="ECO:0000259" key="4">
    <source>
        <dbReference type="PROSITE" id="PS50949"/>
    </source>
</evidence>
<dbReference type="Gene3D" id="1.20.120.530">
    <property type="entry name" value="GntR ligand-binding domain-like"/>
    <property type="match status" value="1"/>
</dbReference>
<dbReference type="InterPro" id="IPR008920">
    <property type="entry name" value="TF_FadR/GntR_C"/>
</dbReference>
<comment type="caution">
    <text evidence="5">The sequence shown here is derived from an EMBL/GenBank/DDBJ whole genome shotgun (WGS) entry which is preliminary data.</text>
</comment>
<dbReference type="SMART" id="SM00345">
    <property type="entry name" value="HTH_GNTR"/>
    <property type="match status" value="1"/>
</dbReference>
<name>A0ABN1X925_9ACTN</name>
<dbReference type="SUPFAM" id="SSF48008">
    <property type="entry name" value="GntR ligand-binding domain-like"/>
    <property type="match status" value="1"/>
</dbReference>
<keyword evidence="3" id="KW-0804">Transcription</keyword>
<dbReference type="Pfam" id="PF07729">
    <property type="entry name" value="FCD"/>
    <property type="match status" value="1"/>
</dbReference>
<keyword evidence="6" id="KW-1185">Reference proteome</keyword>
<dbReference type="PANTHER" id="PTHR43537">
    <property type="entry name" value="TRANSCRIPTIONAL REGULATOR, GNTR FAMILY"/>
    <property type="match status" value="1"/>
</dbReference>
<dbReference type="InterPro" id="IPR011711">
    <property type="entry name" value="GntR_C"/>
</dbReference>
<accession>A0ABN1X925</accession>
<dbReference type="PROSITE" id="PS50949">
    <property type="entry name" value="HTH_GNTR"/>
    <property type="match status" value="1"/>
</dbReference>
<keyword evidence="1" id="KW-0805">Transcription regulation</keyword>
<dbReference type="Pfam" id="PF00392">
    <property type="entry name" value="GntR"/>
    <property type="match status" value="1"/>
</dbReference>
<dbReference type="InterPro" id="IPR000524">
    <property type="entry name" value="Tscrpt_reg_HTH_GntR"/>
</dbReference>
<reference evidence="5 6" key="1">
    <citation type="journal article" date="2019" name="Int. J. Syst. Evol. Microbiol.">
        <title>The Global Catalogue of Microorganisms (GCM) 10K type strain sequencing project: providing services to taxonomists for standard genome sequencing and annotation.</title>
        <authorList>
            <consortium name="The Broad Institute Genomics Platform"/>
            <consortium name="The Broad Institute Genome Sequencing Center for Infectious Disease"/>
            <person name="Wu L."/>
            <person name="Ma J."/>
        </authorList>
    </citation>
    <scope>NUCLEOTIDE SEQUENCE [LARGE SCALE GENOMIC DNA]</scope>
    <source>
        <strain evidence="5 6">JCM 11448</strain>
    </source>
</reference>
<dbReference type="CDD" id="cd07377">
    <property type="entry name" value="WHTH_GntR"/>
    <property type="match status" value="1"/>
</dbReference>
<dbReference type="EMBL" id="BAAAIH010000039">
    <property type="protein sequence ID" value="GAA1287723.1"/>
    <property type="molecule type" value="Genomic_DNA"/>
</dbReference>